<protein>
    <submittedName>
        <fullName evidence="1">Uncharacterized protein</fullName>
    </submittedName>
</protein>
<organism evidence="1 2">
    <name type="scientific">Molossus molossus</name>
    <name type="common">Pallas' mastiff bat</name>
    <name type="synonym">Vespertilio molossus</name>
    <dbReference type="NCBI Taxonomy" id="27622"/>
    <lineage>
        <taxon>Eukaryota</taxon>
        <taxon>Metazoa</taxon>
        <taxon>Chordata</taxon>
        <taxon>Craniata</taxon>
        <taxon>Vertebrata</taxon>
        <taxon>Euteleostomi</taxon>
        <taxon>Mammalia</taxon>
        <taxon>Eutheria</taxon>
        <taxon>Laurasiatheria</taxon>
        <taxon>Chiroptera</taxon>
        <taxon>Yangochiroptera</taxon>
        <taxon>Molossidae</taxon>
        <taxon>Molossus</taxon>
    </lineage>
</organism>
<evidence type="ECO:0000313" key="1">
    <source>
        <dbReference type="EMBL" id="KAF6398954.1"/>
    </source>
</evidence>
<dbReference type="EMBL" id="JACASF010000026">
    <property type="protein sequence ID" value="KAF6398954.1"/>
    <property type="molecule type" value="Genomic_DNA"/>
</dbReference>
<dbReference type="InParanoid" id="A0A7J8BJR5"/>
<reference evidence="1 2" key="1">
    <citation type="journal article" date="2020" name="Nature">
        <title>Six reference-quality genomes reveal evolution of bat adaptations.</title>
        <authorList>
            <person name="Jebb D."/>
            <person name="Huang Z."/>
            <person name="Pippel M."/>
            <person name="Hughes G.M."/>
            <person name="Lavrichenko K."/>
            <person name="Devanna P."/>
            <person name="Winkler S."/>
            <person name="Jermiin L.S."/>
            <person name="Skirmuntt E.C."/>
            <person name="Katzourakis A."/>
            <person name="Burkitt-Gray L."/>
            <person name="Ray D.A."/>
            <person name="Sullivan K.A.M."/>
            <person name="Roscito J.G."/>
            <person name="Kirilenko B.M."/>
            <person name="Davalos L.M."/>
            <person name="Corthals A.P."/>
            <person name="Power M.L."/>
            <person name="Jones G."/>
            <person name="Ransome R.D."/>
            <person name="Dechmann D.K.N."/>
            <person name="Locatelli A.G."/>
            <person name="Puechmaille S.J."/>
            <person name="Fedrigo O."/>
            <person name="Jarvis E.D."/>
            <person name="Hiller M."/>
            <person name="Vernes S.C."/>
            <person name="Myers E.W."/>
            <person name="Teeling E.C."/>
        </authorList>
    </citation>
    <scope>NUCLEOTIDE SEQUENCE [LARGE SCALE GENOMIC DNA]</scope>
    <source>
        <strain evidence="1">MMolMol1</strain>
        <tissue evidence="1">Muscle</tissue>
    </source>
</reference>
<accession>A0A7J8BJR5</accession>
<gene>
    <name evidence="1" type="ORF">HJG59_010208</name>
</gene>
<evidence type="ECO:0000313" key="2">
    <source>
        <dbReference type="Proteomes" id="UP000550707"/>
    </source>
</evidence>
<dbReference type="Proteomes" id="UP000550707">
    <property type="component" value="Unassembled WGS sequence"/>
</dbReference>
<keyword evidence="2" id="KW-1185">Reference proteome</keyword>
<proteinExistence type="predicted"/>
<dbReference type="AlphaFoldDB" id="A0A7J8BJR5"/>
<comment type="caution">
    <text evidence="1">The sequence shown here is derived from an EMBL/GenBank/DDBJ whole genome shotgun (WGS) entry which is preliminary data.</text>
</comment>
<sequence>MNRILFLVCVCGGGSRTLGLEVLQILPHIFLSKLSPFSFHRAFTRRRGFVCAVWGSCRVHASRAERTARLGPLAASLSCGAQPGGVRMLENTAQERILDSAPRLLKGDLFNPIKHLCCSFNVT</sequence>
<name>A0A7J8BJR5_MOLMO</name>